<protein>
    <submittedName>
        <fullName evidence="2">Uncharacterized protein</fullName>
    </submittedName>
</protein>
<evidence type="ECO:0000256" key="1">
    <source>
        <dbReference type="SAM" id="MobiDB-lite"/>
    </source>
</evidence>
<evidence type="ECO:0000313" key="3">
    <source>
        <dbReference type="Proteomes" id="UP000295497"/>
    </source>
</evidence>
<proteinExistence type="predicted"/>
<organism evidence="2 3">
    <name type="scientific">Sorangium cellulosum</name>
    <name type="common">Polyangium cellulosum</name>
    <dbReference type="NCBI Taxonomy" id="56"/>
    <lineage>
        <taxon>Bacteria</taxon>
        <taxon>Pseudomonadati</taxon>
        <taxon>Myxococcota</taxon>
        <taxon>Polyangia</taxon>
        <taxon>Polyangiales</taxon>
        <taxon>Polyangiaceae</taxon>
        <taxon>Sorangium</taxon>
    </lineage>
</organism>
<dbReference type="AlphaFoldDB" id="A0A4P2QKG7"/>
<dbReference type="Proteomes" id="UP000295497">
    <property type="component" value="Chromosome"/>
</dbReference>
<accession>A0A4P2QKG7</accession>
<feature type="compositionally biased region" description="Polar residues" evidence="1">
    <location>
        <begin position="28"/>
        <end position="40"/>
    </location>
</feature>
<name>A0A4P2QKG7_SORCE</name>
<gene>
    <name evidence="2" type="ORF">SOCE836_020380</name>
</gene>
<dbReference type="EMBL" id="CP012672">
    <property type="protein sequence ID" value="AUX29943.1"/>
    <property type="molecule type" value="Genomic_DNA"/>
</dbReference>
<evidence type="ECO:0000313" key="2">
    <source>
        <dbReference type="EMBL" id="AUX29943.1"/>
    </source>
</evidence>
<feature type="region of interest" description="Disordered" evidence="1">
    <location>
        <begin position="28"/>
        <end position="54"/>
    </location>
</feature>
<reference evidence="2 3" key="1">
    <citation type="submission" date="2015-09" db="EMBL/GenBank/DDBJ databases">
        <title>Sorangium comparison.</title>
        <authorList>
            <person name="Zaburannyi N."/>
            <person name="Bunk B."/>
            <person name="Overmann J."/>
            <person name="Mueller R."/>
        </authorList>
    </citation>
    <scope>NUCLEOTIDE SEQUENCE [LARGE SCALE GENOMIC DNA]</scope>
    <source>
        <strain evidence="2 3">So ce836</strain>
    </source>
</reference>
<sequence>MEIEATIDRLVAEINKTSFQPSYTNCMPQAGDASQIQNGYPGSHASGKAVSEAP</sequence>